<dbReference type="EMBL" id="BARU01021564">
    <property type="protein sequence ID" value="GAH47922.1"/>
    <property type="molecule type" value="Genomic_DNA"/>
</dbReference>
<feature type="transmembrane region" description="Helical" evidence="5">
    <location>
        <begin position="123"/>
        <end position="145"/>
    </location>
</feature>
<evidence type="ECO:0000256" key="1">
    <source>
        <dbReference type="ARBA" id="ARBA00004141"/>
    </source>
</evidence>
<dbReference type="PROSITE" id="PS00667">
    <property type="entry name" value="COMPLEX1_ND1_1"/>
    <property type="match status" value="1"/>
</dbReference>
<feature type="transmembrane region" description="Helical" evidence="5">
    <location>
        <begin position="20"/>
        <end position="43"/>
    </location>
</feature>
<feature type="transmembrane region" description="Helical" evidence="5">
    <location>
        <begin position="193"/>
        <end position="212"/>
    </location>
</feature>
<dbReference type="GO" id="GO:0009060">
    <property type="term" value="P:aerobic respiration"/>
    <property type="evidence" value="ECO:0007669"/>
    <property type="project" value="TreeGrafter"/>
</dbReference>
<reference evidence="6" key="1">
    <citation type="journal article" date="2014" name="Front. Microbiol.">
        <title>High frequency of phylogenetically diverse reductive dehalogenase-homologous genes in deep subseafloor sedimentary metagenomes.</title>
        <authorList>
            <person name="Kawai M."/>
            <person name="Futagami T."/>
            <person name="Toyoda A."/>
            <person name="Takaki Y."/>
            <person name="Nishi S."/>
            <person name="Hori S."/>
            <person name="Arai W."/>
            <person name="Tsubouchi T."/>
            <person name="Morono Y."/>
            <person name="Uchiyama I."/>
            <person name="Ito T."/>
            <person name="Fujiyama A."/>
            <person name="Inagaki F."/>
            <person name="Takami H."/>
        </authorList>
    </citation>
    <scope>NUCLEOTIDE SEQUENCE</scope>
    <source>
        <strain evidence="6">Expedition CK06-06</strain>
    </source>
</reference>
<dbReference type="GO" id="GO:0016020">
    <property type="term" value="C:membrane"/>
    <property type="evidence" value="ECO:0007669"/>
    <property type="project" value="UniProtKB-SubCell"/>
</dbReference>
<dbReference type="Pfam" id="PF00146">
    <property type="entry name" value="NADHdh"/>
    <property type="match status" value="1"/>
</dbReference>
<proteinExistence type="inferred from homology"/>
<accession>X1FSG0</accession>
<dbReference type="InterPro" id="IPR001694">
    <property type="entry name" value="NADH_UbQ_OxRdtase_su1/FPO"/>
</dbReference>
<name>X1FSG0_9ZZZZ</name>
<keyword evidence="4 5" id="KW-0472">Membrane</keyword>
<feature type="transmembrane region" description="Helical" evidence="5">
    <location>
        <begin position="157"/>
        <end position="181"/>
    </location>
</feature>
<dbReference type="AlphaFoldDB" id="X1FSG0"/>
<feature type="transmembrane region" description="Helical" evidence="5">
    <location>
        <begin position="242"/>
        <end position="267"/>
    </location>
</feature>
<evidence type="ECO:0000256" key="5">
    <source>
        <dbReference type="SAM" id="Phobius"/>
    </source>
</evidence>
<feature type="non-terminal residue" evidence="6">
    <location>
        <position position="1"/>
    </location>
</feature>
<dbReference type="HAMAP" id="MF_01350">
    <property type="entry name" value="NDH1_NuoH"/>
    <property type="match status" value="1"/>
</dbReference>
<feature type="non-terminal residue" evidence="6">
    <location>
        <position position="282"/>
    </location>
</feature>
<comment type="subcellular location">
    <subcellularLocation>
        <location evidence="1">Membrane</location>
        <topology evidence="1">Multi-pass membrane protein</topology>
    </subcellularLocation>
</comment>
<evidence type="ECO:0000256" key="3">
    <source>
        <dbReference type="ARBA" id="ARBA00022989"/>
    </source>
</evidence>
<comment type="caution">
    <text evidence="6">The sequence shown here is derived from an EMBL/GenBank/DDBJ whole genome shotgun (WGS) entry which is preliminary data.</text>
</comment>
<dbReference type="PANTHER" id="PTHR11432">
    <property type="entry name" value="NADH DEHYDROGENASE SUBUNIT 1"/>
    <property type="match status" value="1"/>
</dbReference>
<protein>
    <submittedName>
        <fullName evidence="6">Uncharacterized protein</fullName>
    </submittedName>
</protein>
<feature type="transmembrane region" description="Helical" evidence="5">
    <location>
        <begin position="89"/>
        <end position="111"/>
    </location>
</feature>
<dbReference type="NCBIfam" id="NF004741">
    <property type="entry name" value="PRK06076.1-2"/>
    <property type="match status" value="1"/>
</dbReference>
<evidence type="ECO:0000256" key="2">
    <source>
        <dbReference type="ARBA" id="ARBA00022692"/>
    </source>
</evidence>
<dbReference type="PANTHER" id="PTHR11432:SF3">
    <property type="entry name" value="NADH-UBIQUINONE OXIDOREDUCTASE CHAIN 1"/>
    <property type="match status" value="1"/>
</dbReference>
<sequence>NLFNCYLEALPPDWPGGFWAHWGVFAVIIIAFVLLMFMAFTWFERRAMAIMQARLGPNRAGPFGLLQPVADGIKVMLKEDIVPAKGDKVVHWLAPVVALVPVFMIFAVVPFQGGALLADLNIGILYVVAISSVSVVGIFMAGWASNNKYSLLGAMRSVAAVVSYEIPVVLSIVGVVLLTGSLSMQQIVQAQDIPFILLQPLGFLLFFIGALAEINRAPFDLMEADSEIVAGFHVEYSGMKFALFYLAEYGEALAISAIVTTLFLGGWRGPLLLPWLWFLIKV</sequence>
<keyword evidence="2 5" id="KW-0812">Transmembrane</keyword>
<organism evidence="6">
    <name type="scientific">marine sediment metagenome</name>
    <dbReference type="NCBI Taxonomy" id="412755"/>
    <lineage>
        <taxon>unclassified sequences</taxon>
        <taxon>metagenomes</taxon>
        <taxon>ecological metagenomes</taxon>
    </lineage>
</organism>
<keyword evidence="3 5" id="KW-1133">Transmembrane helix</keyword>
<evidence type="ECO:0000313" key="6">
    <source>
        <dbReference type="EMBL" id="GAH47922.1"/>
    </source>
</evidence>
<evidence type="ECO:0000256" key="4">
    <source>
        <dbReference type="ARBA" id="ARBA00023136"/>
    </source>
</evidence>
<dbReference type="GO" id="GO:0003954">
    <property type="term" value="F:NADH dehydrogenase activity"/>
    <property type="evidence" value="ECO:0007669"/>
    <property type="project" value="TreeGrafter"/>
</dbReference>
<gene>
    <name evidence="6" type="ORF">S03H2_35283</name>
</gene>
<dbReference type="InterPro" id="IPR018086">
    <property type="entry name" value="NADH_UbQ_OxRdtase_su1_CS"/>
</dbReference>